<reference evidence="3 4" key="1">
    <citation type="journal article" date="2009" name="Stand. Genomic Sci.">
        <title>Complete genome sequence of Pirellula staleyi type strain (ATCC 27377).</title>
        <authorList>
            <person name="Clum A."/>
            <person name="Tindall B.J."/>
            <person name="Sikorski J."/>
            <person name="Ivanova N."/>
            <person name="Mavrommatis K."/>
            <person name="Lucas S."/>
            <person name="Glavina del Rio T."/>
            <person name="Nolan M."/>
            <person name="Chen F."/>
            <person name="Tice H."/>
            <person name="Pitluck S."/>
            <person name="Cheng J.F."/>
            <person name="Chertkov O."/>
            <person name="Brettin T."/>
            <person name="Han C."/>
            <person name="Detter J.C."/>
            <person name="Kuske C."/>
            <person name="Bruce D."/>
            <person name="Goodwin L."/>
            <person name="Ovchinikova G."/>
            <person name="Pati A."/>
            <person name="Mikhailova N."/>
            <person name="Chen A."/>
            <person name="Palaniappan K."/>
            <person name="Land M."/>
            <person name="Hauser L."/>
            <person name="Chang Y.J."/>
            <person name="Jeffries C.D."/>
            <person name="Chain P."/>
            <person name="Rohde M."/>
            <person name="Goker M."/>
            <person name="Bristow J."/>
            <person name="Eisen J.A."/>
            <person name="Markowitz V."/>
            <person name="Hugenholtz P."/>
            <person name="Kyrpides N.C."/>
            <person name="Klenk H.P."/>
            <person name="Lapidus A."/>
        </authorList>
    </citation>
    <scope>NUCLEOTIDE SEQUENCE [LARGE SCALE GENOMIC DNA]</scope>
    <source>
        <strain evidence="4">ATCC 27377 / DSM 6068 / ICPB 4128</strain>
    </source>
</reference>
<dbReference type="PANTHER" id="PTHR34512:SF30">
    <property type="entry name" value="OUTER MEMBRANE PROTEIN ASSEMBLY FACTOR BAMB"/>
    <property type="match status" value="1"/>
</dbReference>
<dbReference type="STRING" id="530564.Psta_0722"/>
<dbReference type="KEGG" id="psl:Psta_0722"/>
<evidence type="ECO:0000259" key="2">
    <source>
        <dbReference type="Pfam" id="PF13360"/>
    </source>
</evidence>
<dbReference type="InterPro" id="IPR015943">
    <property type="entry name" value="WD40/YVTN_repeat-like_dom_sf"/>
</dbReference>
<dbReference type="Gene3D" id="2.130.10.10">
    <property type="entry name" value="YVTN repeat-like/Quinoprotein amine dehydrogenase"/>
    <property type="match status" value="2"/>
</dbReference>
<organism evidence="3 4">
    <name type="scientific">Pirellula staleyi (strain ATCC 27377 / DSM 6068 / ICPB 4128)</name>
    <name type="common">Pirella staleyi</name>
    <dbReference type="NCBI Taxonomy" id="530564"/>
    <lineage>
        <taxon>Bacteria</taxon>
        <taxon>Pseudomonadati</taxon>
        <taxon>Planctomycetota</taxon>
        <taxon>Planctomycetia</taxon>
        <taxon>Pirellulales</taxon>
        <taxon>Pirellulaceae</taxon>
        <taxon>Pirellula</taxon>
    </lineage>
</organism>
<dbReference type="SUPFAM" id="SSF50998">
    <property type="entry name" value="Quinoprotein alcohol dehydrogenase-like"/>
    <property type="match status" value="1"/>
</dbReference>
<dbReference type="eggNOG" id="COG1520">
    <property type="taxonomic scope" value="Bacteria"/>
</dbReference>
<evidence type="ECO:0000313" key="3">
    <source>
        <dbReference type="EMBL" id="ADB15408.1"/>
    </source>
</evidence>
<evidence type="ECO:0000256" key="1">
    <source>
        <dbReference type="SAM" id="SignalP"/>
    </source>
</evidence>
<dbReference type="SMART" id="SM00564">
    <property type="entry name" value="PQQ"/>
    <property type="match status" value="3"/>
</dbReference>
<dbReference type="AlphaFoldDB" id="D2R5E9"/>
<dbReference type="InterPro" id="IPR011047">
    <property type="entry name" value="Quinoprotein_ADH-like_sf"/>
</dbReference>
<dbReference type="OrthoDB" id="244732at2"/>
<feature type="domain" description="Pyrrolo-quinoline quinone repeat" evidence="2">
    <location>
        <begin position="47"/>
        <end position="155"/>
    </location>
</feature>
<feature type="domain" description="Pyrrolo-quinoline quinone repeat" evidence="2">
    <location>
        <begin position="187"/>
        <end position="277"/>
    </location>
</feature>
<evidence type="ECO:0000313" key="4">
    <source>
        <dbReference type="Proteomes" id="UP000001887"/>
    </source>
</evidence>
<accession>D2R5E9</accession>
<protein>
    <submittedName>
        <fullName evidence="3">Pyrrolo-quinoline quinone</fullName>
    </submittedName>
</protein>
<dbReference type="InterPro" id="IPR002372">
    <property type="entry name" value="PQQ_rpt_dom"/>
</dbReference>
<feature type="domain" description="Pyrrolo-quinoline quinone repeat" evidence="2">
    <location>
        <begin position="295"/>
        <end position="376"/>
    </location>
</feature>
<gene>
    <name evidence="3" type="ordered locus">Psta_0722</name>
</gene>
<dbReference type="InterPro" id="IPR018391">
    <property type="entry name" value="PQQ_b-propeller_rpt"/>
</dbReference>
<dbReference type="EMBL" id="CP001848">
    <property type="protein sequence ID" value="ADB15408.1"/>
    <property type="molecule type" value="Genomic_DNA"/>
</dbReference>
<keyword evidence="4" id="KW-1185">Reference proteome</keyword>
<keyword evidence="1" id="KW-0732">Signal</keyword>
<name>D2R5E9_PIRSD</name>
<proteinExistence type="predicted"/>
<feature type="signal peptide" evidence="1">
    <location>
        <begin position="1"/>
        <end position="21"/>
    </location>
</feature>
<dbReference type="Pfam" id="PF13360">
    <property type="entry name" value="PQQ_2"/>
    <property type="match status" value="3"/>
</dbReference>
<dbReference type="Proteomes" id="UP000001887">
    <property type="component" value="Chromosome"/>
</dbReference>
<dbReference type="HOGENOM" id="CLU_027480_2_1_0"/>
<feature type="chain" id="PRO_5003036207" evidence="1">
    <location>
        <begin position="22"/>
        <end position="419"/>
    </location>
</feature>
<sequence length="419" mass="45014" precursor="true">MSHLPKLLLLLVLLVSTSVLVAEDNAWPDFRGPRFDGSSTSTGLPTEWSETKNITWKTALPGKGWSTPVIWGDQIWMTTATEDGKKLSALCVDKASGKIQREILVFEVAEPEPINATNSYASPSAVIEAGRVYVHFGTYGTAAIDTATGAILWKRDDMKLDHKEGPGSSPLLLGNLLIVTCDGMDVQYVAALDTTTGKTVWKTDRSIDLSGFDADLRKAYATPLIVTVDGKPQLISTAAHAAYGYDALTGKELWRLPYKGFSNVIRPVAVRDQLILNTGYVKANWISLKLPLAGAIDEASIGWQHATAVPTKPTSVAANGLFFSITDRGGVATCLDLVTGENVWTERLGGNFSSSPLLAEDRIYLCDQEGNTTVIKAAGTFEKIASSTLAAGTMASPVVSGKAIYLRTTEALYRIEQAP</sequence>
<dbReference type="PANTHER" id="PTHR34512">
    <property type="entry name" value="CELL SURFACE PROTEIN"/>
    <property type="match status" value="1"/>
</dbReference>